<dbReference type="Gene3D" id="3.40.50.300">
    <property type="entry name" value="P-loop containing nucleotide triphosphate hydrolases"/>
    <property type="match status" value="1"/>
</dbReference>
<comment type="similarity">
    <text evidence="2">Belongs to the TsaE family.</text>
</comment>
<keyword evidence="7" id="KW-0547">Nucleotide-binding</keyword>
<dbReference type="AlphaFoldDB" id="A0A4V3GLN2"/>
<dbReference type="GO" id="GO:0005524">
    <property type="term" value="F:ATP binding"/>
    <property type="evidence" value="ECO:0007669"/>
    <property type="project" value="UniProtKB-KW"/>
</dbReference>
<protein>
    <recommendedName>
        <fullName evidence="3">tRNA threonylcarbamoyladenosine biosynthesis protein TsaE</fullName>
    </recommendedName>
    <alternativeName>
        <fullName evidence="10">t(6)A37 threonylcarbamoyladenosine biosynthesis protein TsaE</fullName>
    </alternativeName>
</protein>
<dbReference type="GO" id="GO:0005737">
    <property type="term" value="C:cytoplasm"/>
    <property type="evidence" value="ECO:0007669"/>
    <property type="project" value="UniProtKB-SubCell"/>
</dbReference>
<evidence type="ECO:0000256" key="7">
    <source>
        <dbReference type="ARBA" id="ARBA00022741"/>
    </source>
</evidence>
<comment type="caution">
    <text evidence="11">The sequence shown here is derived from an EMBL/GenBank/DDBJ whole genome shotgun (WGS) entry which is preliminary data.</text>
</comment>
<keyword evidence="12" id="KW-1185">Reference proteome</keyword>
<dbReference type="PANTHER" id="PTHR33540:SF2">
    <property type="entry name" value="TRNA THREONYLCARBAMOYLADENOSINE BIOSYNTHESIS PROTEIN TSAE"/>
    <property type="match status" value="1"/>
</dbReference>
<keyword evidence="4" id="KW-0963">Cytoplasm</keyword>
<name>A0A4V3GLN2_9BACT</name>
<sequence>MDIVYSLEELPQAASRLLDTVGVPCVIALHGEMGAGKTTFTHAFCEALGVDGHVSSPTFALVNEYRTRAGEGIYHMDWYRLKGEEEALQAGMEEYLYSGKTCLVEWPERAPGLLPEGTVHAWLEVVDPETRRLKV</sequence>
<evidence type="ECO:0000256" key="6">
    <source>
        <dbReference type="ARBA" id="ARBA00022723"/>
    </source>
</evidence>
<organism evidence="11 12">
    <name type="scientific">Dinghuibacter silviterrae</name>
    <dbReference type="NCBI Taxonomy" id="1539049"/>
    <lineage>
        <taxon>Bacteria</taxon>
        <taxon>Pseudomonadati</taxon>
        <taxon>Bacteroidota</taxon>
        <taxon>Chitinophagia</taxon>
        <taxon>Chitinophagales</taxon>
        <taxon>Chitinophagaceae</taxon>
        <taxon>Dinghuibacter</taxon>
    </lineage>
</organism>
<comment type="subcellular location">
    <subcellularLocation>
        <location evidence="1">Cytoplasm</location>
    </subcellularLocation>
</comment>
<dbReference type="GO" id="GO:0046872">
    <property type="term" value="F:metal ion binding"/>
    <property type="evidence" value="ECO:0007669"/>
    <property type="project" value="UniProtKB-KW"/>
</dbReference>
<proteinExistence type="inferred from homology"/>
<evidence type="ECO:0000256" key="3">
    <source>
        <dbReference type="ARBA" id="ARBA00019010"/>
    </source>
</evidence>
<dbReference type="RefSeq" id="WP_133991525.1">
    <property type="nucleotide sequence ID" value="NZ_SODV01000001.1"/>
</dbReference>
<dbReference type="InterPro" id="IPR003442">
    <property type="entry name" value="T6A_TsaE"/>
</dbReference>
<dbReference type="InterPro" id="IPR027417">
    <property type="entry name" value="P-loop_NTPase"/>
</dbReference>
<dbReference type="GO" id="GO:0002949">
    <property type="term" value="P:tRNA threonylcarbamoyladenosine modification"/>
    <property type="evidence" value="ECO:0007669"/>
    <property type="project" value="InterPro"/>
</dbReference>
<keyword evidence="8" id="KW-0067">ATP-binding</keyword>
<evidence type="ECO:0000256" key="8">
    <source>
        <dbReference type="ARBA" id="ARBA00022840"/>
    </source>
</evidence>
<keyword evidence="5" id="KW-0819">tRNA processing</keyword>
<gene>
    <name evidence="11" type="ORF">EDB95_1201</name>
</gene>
<evidence type="ECO:0000256" key="4">
    <source>
        <dbReference type="ARBA" id="ARBA00022490"/>
    </source>
</evidence>
<keyword evidence="9" id="KW-0460">Magnesium</keyword>
<evidence type="ECO:0000256" key="5">
    <source>
        <dbReference type="ARBA" id="ARBA00022694"/>
    </source>
</evidence>
<dbReference type="EMBL" id="SODV01000001">
    <property type="protein sequence ID" value="TDX00183.1"/>
    <property type="molecule type" value="Genomic_DNA"/>
</dbReference>
<reference evidence="11 12" key="1">
    <citation type="submission" date="2019-03" db="EMBL/GenBank/DDBJ databases">
        <title>Genomic Encyclopedia of Type Strains, Phase IV (KMG-IV): sequencing the most valuable type-strain genomes for metagenomic binning, comparative biology and taxonomic classification.</title>
        <authorList>
            <person name="Goeker M."/>
        </authorList>
    </citation>
    <scope>NUCLEOTIDE SEQUENCE [LARGE SCALE GENOMIC DNA]</scope>
    <source>
        <strain evidence="11 12">DSM 100059</strain>
    </source>
</reference>
<accession>A0A4V3GLN2</accession>
<evidence type="ECO:0000313" key="12">
    <source>
        <dbReference type="Proteomes" id="UP000294498"/>
    </source>
</evidence>
<evidence type="ECO:0000256" key="10">
    <source>
        <dbReference type="ARBA" id="ARBA00032441"/>
    </source>
</evidence>
<evidence type="ECO:0000256" key="9">
    <source>
        <dbReference type="ARBA" id="ARBA00022842"/>
    </source>
</evidence>
<dbReference type="SUPFAM" id="SSF52540">
    <property type="entry name" value="P-loop containing nucleoside triphosphate hydrolases"/>
    <property type="match status" value="1"/>
</dbReference>
<dbReference type="OrthoDB" id="9815896at2"/>
<dbReference type="Proteomes" id="UP000294498">
    <property type="component" value="Unassembled WGS sequence"/>
</dbReference>
<evidence type="ECO:0000256" key="2">
    <source>
        <dbReference type="ARBA" id="ARBA00007599"/>
    </source>
</evidence>
<dbReference type="NCBIfam" id="TIGR00150">
    <property type="entry name" value="T6A_YjeE"/>
    <property type="match status" value="1"/>
</dbReference>
<evidence type="ECO:0000256" key="1">
    <source>
        <dbReference type="ARBA" id="ARBA00004496"/>
    </source>
</evidence>
<keyword evidence="6" id="KW-0479">Metal-binding</keyword>
<dbReference type="Pfam" id="PF02367">
    <property type="entry name" value="TsaE"/>
    <property type="match status" value="1"/>
</dbReference>
<dbReference type="PANTHER" id="PTHR33540">
    <property type="entry name" value="TRNA THREONYLCARBAMOYLADENOSINE BIOSYNTHESIS PROTEIN TSAE"/>
    <property type="match status" value="1"/>
</dbReference>
<evidence type="ECO:0000313" key="11">
    <source>
        <dbReference type="EMBL" id="TDX00183.1"/>
    </source>
</evidence>